<dbReference type="InterPro" id="IPR009027">
    <property type="entry name" value="Ribosomal_bL9/RNase_H1_N"/>
</dbReference>
<dbReference type="Pfam" id="PF01693">
    <property type="entry name" value="Cauli_VI"/>
    <property type="match status" value="1"/>
</dbReference>
<feature type="non-terminal residue" evidence="2">
    <location>
        <position position="1"/>
    </location>
</feature>
<dbReference type="AlphaFoldDB" id="A0A0C9XYD7"/>
<proteinExistence type="predicted"/>
<reference evidence="3" key="2">
    <citation type="submission" date="2015-01" db="EMBL/GenBank/DDBJ databases">
        <title>Evolutionary Origins and Diversification of the Mycorrhizal Mutualists.</title>
        <authorList>
            <consortium name="DOE Joint Genome Institute"/>
            <consortium name="Mycorrhizal Genomics Consortium"/>
            <person name="Kohler A."/>
            <person name="Kuo A."/>
            <person name="Nagy L.G."/>
            <person name="Floudas D."/>
            <person name="Copeland A."/>
            <person name="Barry K.W."/>
            <person name="Cichocki N."/>
            <person name="Veneault-Fourrey C."/>
            <person name="LaButti K."/>
            <person name="Lindquist E.A."/>
            <person name="Lipzen A."/>
            <person name="Lundell T."/>
            <person name="Morin E."/>
            <person name="Murat C."/>
            <person name="Riley R."/>
            <person name="Ohm R."/>
            <person name="Sun H."/>
            <person name="Tunlid A."/>
            <person name="Henrissat B."/>
            <person name="Grigoriev I.V."/>
            <person name="Hibbett D.S."/>
            <person name="Martin F."/>
        </authorList>
    </citation>
    <scope>NUCLEOTIDE SEQUENCE [LARGE SCALE GENOMIC DNA]</scope>
    <source>
        <strain evidence="3">LaAM-08-1</strain>
    </source>
</reference>
<dbReference type="HOGENOM" id="CLU_156966_0_0_1"/>
<sequence>PYSSTYQQLLNAKYYVVVKGKCTGIYYGKDNIRCLTDYVPGAHYKSFRALEQATAFYLDAKRSGKVEYVRNPGDVARFGPDEDAI</sequence>
<keyword evidence="3" id="KW-1185">Reference proteome</keyword>
<dbReference type="SUPFAM" id="SSF55658">
    <property type="entry name" value="L9 N-domain-like"/>
    <property type="match status" value="1"/>
</dbReference>
<accession>A0A0C9XYD7</accession>
<protein>
    <recommendedName>
        <fullName evidence="1">Ribonuclease H1 N-terminal domain-containing protein</fullName>
    </recommendedName>
</protein>
<evidence type="ECO:0000313" key="3">
    <source>
        <dbReference type="Proteomes" id="UP000054477"/>
    </source>
</evidence>
<dbReference type="EMBL" id="KN838588">
    <property type="protein sequence ID" value="KIK02722.1"/>
    <property type="molecule type" value="Genomic_DNA"/>
</dbReference>
<name>A0A0C9XYD7_9AGAR</name>
<evidence type="ECO:0000313" key="2">
    <source>
        <dbReference type="EMBL" id="KIK02722.1"/>
    </source>
</evidence>
<dbReference type="Gene3D" id="3.40.970.10">
    <property type="entry name" value="Ribonuclease H1, N-terminal domain"/>
    <property type="match status" value="1"/>
</dbReference>
<feature type="non-terminal residue" evidence="2">
    <location>
        <position position="85"/>
    </location>
</feature>
<evidence type="ECO:0000259" key="1">
    <source>
        <dbReference type="Pfam" id="PF01693"/>
    </source>
</evidence>
<dbReference type="InterPro" id="IPR037056">
    <property type="entry name" value="RNase_H1_N_sf"/>
</dbReference>
<dbReference type="InterPro" id="IPR011320">
    <property type="entry name" value="RNase_H1_N"/>
</dbReference>
<organism evidence="2 3">
    <name type="scientific">Laccaria amethystina LaAM-08-1</name>
    <dbReference type="NCBI Taxonomy" id="1095629"/>
    <lineage>
        <taxon>Eukaryota</taxon>
        <taxon>Fungi</taxon>
        <taxon>Dikarya</taxon>
        <taxon>Basidiomycota</taxon>
        <taxon>Agaricomycotina</taxon>
        <taxon>Agaricomycetes</taxon>
        <taxon>Agaricomycetidae</taxon>
        <taxon>Agaricales</taxon>
        <taxon>Agaricineae</taxon>
        <taxon>Hydnangiaceae</taxon>
        <taxon>Laccaria</taxon>
    </lineage>
</organism>
<dbReference type="Proteomes" id="UP000054477">
    <property type="component" value="Unassembled WGS sequence"/>
</dbReference>
<gene>
    <name evidence="2" type="ORF">K443DRAFT_44305</name>
</gene>
<reference evidence="2 3" key="1">
    <citation type="submission" date="2014-04" db="EMBL/GenBank/DDBJ databases">
        <authorList>
            <consortium name="DOE Joint Genome Institute"/>
            <person name="Kuo A."/>
            <person name="Kohler A."/>
            <person name="Nagy L.G."/>
            <person name="Floudas D."/>
            <person name="Copeland A."/>
            <person name="Barry K.W."/>
            <person name="Cichocki N."/>
            <person name="Veneault-Fourrey C."/>
            <person name="LaButti K."/>
            <person name="Lindquist E.A."/>
            <person name="Lipzen A."/>
            <person name="Lundell T."/>
            <person name="Morin E."/>
            <person name="Murat C."/>
            <person name="Sun H."/>
            <person name="Tunlid A."/>
            <person name="Henrissat B."/>
            <person name="Grigoriev I.V."/>
            <person name="Hibbett D.S."/>
            <person name="Martin F."/>
            <person name="Nordberg H.P."/>
            <person name="Cantor M.N."/>
            <person name="Hua S.X."/>
        </authorList>
    </citation>
    <scope>NUCLEOTIDE SEQUENCE [LARGE SCALE GENOMIC DNA]</scope>
    <source>
        <strain evidence="2 3">LaAM-08-1</strain>
    </source>
</reference>
<feature type="domain" description="Ribonuclease H1 N-terminal" evidence="1">
    <location>
        <begin position="13"/>
        <end position="56"/>
    </location>
</feature>